<comment type="caution">
    <text evidence="13">The sequence shown here is derived from an EMBL/GenBank/DDBJ whole genome shotgun (WGS) entry which is preliminary data.</text>
</comment>
<evidence type="ECO:0000256" key="2">
    <source>
        <dbReference type="ARBA" id="ARBA00004922"/>
    </source>
</evidence>
<reference evidence="13" key="2">
    <citation type="submission" date="2021-04" db="EMBL/GenBank/DDBJ databases">
        <authorList>
            <person name="Podell S."/>
        </authorList>
    </citation>
    <scope>NUCLEOTIDE SEQUENCE</scope>
    <source>
        <strain evidence="13">Hildebrandi</strain>
    </source>
</reference>
<feature type="transmembrane region" description="Helical" evidence="12">
    <location>
        <begin position="232"/>
        <end position="252"/>
    </location>
</feature>
<dbReference type="PANTHER" id="PTHR22760:SF1">
    <property type="entry name" value="DOL-P-MAN:MAN(7)GLCNAC(2)-PP-DOL ALPHA-1,6-MANNOSYLTRANSFERASE"/>
    <property type="match status" value="1"/>
</dbReference>
<organism evidence="13 14">
    <name type="scientific">Nitzschia inconspicua</name>
    <dbReference type="NCBI Taxonomy" id="303405"/>
    <lineage>
        <taxon>Eukaryota</taxon>
        <taxon>Sar</taxon>
        <taxon>Stramenopiles</taxon>
        <taxon>Ochrophyta</taxon>
        <taxon>Bacillariophyta</taxon>
        <taxon>Bacillariophyceae</taxon>
        <taxon>Bacillariophycidae</taxon>
        <taxon>Bacillariales</taxon>
        <taxon>Bacillariaceae</taxon>
        <taxon>Nitzschia</taxon>
    </lineage>
</organism>
<dbReference type="InterPro" id="IPR005599">
    <property type="entry name" value="GPI_mannosylTrfase"/>
</dbReference>
<feature type="transmembrane region" description="Helical" evidence="12">
    <location>
        <begin position="140"/>
        <end position="160"/>
    </location>
</feature>
<evidence type="ECO:0000256" key="5">
    <source>
        <dbReference type="ARBA" id="ARBA00022679"/>
    </source>
</evidence>
<protein>
    <recommendedName>
        <fullName evidence="12">Mannosyltransferase</fullName>
        <ecNumber evidence="12">2.4.1.-</ecNumber>
    </recommendedName>
</protein>
<keyword evidence="8 12" id="KW-1133">Transmembrane helix</keyword>
<name>A0A9K3QAE9_9STRA</name>
<feature type="transmembrane region" description="Helical" evidence="12">
    <location>
        <begin position="83"/>
        <end position="103"/>
    </location>
</feature>
<accession>A0A9K3QAE9</accession>
<feature type="transmembrane region" description="Helical" evidence="12">
    <location>
        <begin position="372"/>
        <end position="396"/>
    </location>
</feature>
<feature type="transmembrane region" description="Helical" evidence="12">
    <location>
        <begin position="416"/>
        <end position="442"/>
    </location>
</feature>
<dbReference type="PANTHER" id="PTHR22760">
    <property type="entry name" value="GLYCOSYLTRANSFERASE"/>
    <property type="match status" value="1"/>
</dbReference>
<evidence type="ECO:0000313" key="13">
    <source>
        <dbReference type="EMBL" id="KAG7374819.1"/>
    </source>
</evidence>
<reference evidence="13" key="1">
    <citation type="journal article" date="2021" name="Sci. Rep.">
        <title>Diploid genomic architecture of Nitzschia inconspicua, an elite biomass production diatom.</title>
        <authorList>
            <person name="Oliver A."/>
            <person name="Podell S."/>
            <person name="Pinowska A."/>
            <person name="Traller J.C."/>
            <person name="Smith S.R."/>
            <person name="McClure R."/>
            <person name="Beliaev A."/>
            <person name="Bohutskyi P."/>
            <person name="Hill E.A."/>
            <person name="Rabines A."/>
            <person name="Zheng H."/>
            <person name="Allen L.Z."/>
            <person name="Kuo A."/>
            <person name="Grigoriev I.V."/>
            <person name="Allen A.E."/>
            <person name="Hazlebeck D."/>
            <person name="Allen E.E."/>
        </authorList>
    </citation>
    <scope>NUCLEOTIDE SEQUENCE</scope>
    <source>
        <strain evidence="13">Hildebrandi</strain>
    </source>
</reference>
<keyword evidence="9 12" id="KW-0472">Membrane</keyword>
<feature type="transmembrane region" description="Helical" evidence="12">
    <location>
        <begin position="109"/>
        <end position="128"/>
    </location>
</feature>
<evidence type="ECO:0000256" key="1">
    <source>
        <dbReference type="ARBA" id="ARBA00004477"/>
    </source>
</evidence>
<evidence type="ECO:0000256" key="10">
    <source>
        <dbReference type="ARBA" id="ARBA00044721"/>
    </source>
</evidence>
<keyword evidence="5" id="KW-0808">Transferase</keyword>
<dbReference type="Proteomes" id="UP000693970">
    <property type="component" value="Unassembled WGS sequence"/>
</dbReference>
<dbReference type="AlphaFoldDB" id="A0A9K3QAE9"/>
<dbReference type="EC" id="2.4.1.-" evidence="12"/>
<evidence type="ECO:0000256" key="12">
    <source>
        <dbReference type="RuleBase" id="RU363075"/>
    </source>
</evidence>
<feature type="transmembrane region" description="Helical" evidence="12">
    <location>
        <begin position="192"/>
        <end position="220"/>
    </location>
</feature>
<comment type="subcellular location">
    <subcellularLocation>
        <location evidence="1 12">Endoplasmic reticulum membrane</location>
        <topology evidence="1 12">Multi-pass membrane protein</topology>
    </subcellularLocation>
</comment>
<proteinExistence type="inferred from homology"/>
<keyword evidence="4 12" id="KW-0328">Glycosyltransferase</keyword>
<evidence type="ECO:0000313" key="14">
    <source>
        <dbReference type="Proteomes" id="UP000693970"/>
    </source>
</evidence>
<keyword evidence="14" id="KW-1185">Reference proteome</keyword>
<dbReference type="OrthoDB" id="19039at2759"/>
<feature type="transmembrane region" description="Helical" evidence="12">
    <location>
        <begin position="6"/>
        <end position="25"/>
    </location>
</feature>
<comment type="function">
    <text evidence="10">Mannosyltransferase that operates in the biosynthetic pathway of dolichol-linked oligosaccharides, the glycan precursors employed in protein asparagine (N)-glycosylation. The assembly of dolichol-linked oligosaccharides begins on the cytosolic side of the endoplasmic reticulum membrane and finishes in its lumen. The sequential addition of sugars to dolichol pyrophosphate produces dolichol-linked oligosaccharides containing fourteen sugars, including two GlcNAcs, nine mannoses and three glucoses. Once assembled, the oligosaccharide is transferred from the lipid to nascent proteins by oligosaccharyltransferases. In the lumen of the endoplasmic reticulum, adds the eighth mannose residue in an alpha-1,6 linkage onto Man(7)GlcNAc(2)-PP-dolichol to produce Man(8)GlcNAc(2)-PP-dolichol.</text>
</comment>
<evidence type="ECO:0000256" key="9">
    <source>
        <dbReference type="ARBA" id="ARBA00023136"/>
    </source>
</evidence>
<feature type="transmembrane region" description="Helical" evidence="12">
    <location>
        <begin position="347"/>
        <end position="365"/>
    </location>
</feature>
<evidence type="ECO:0000256" key="3">
    <source>
        <dbReference type="ARBA" id="ARBA00007063"/>
    </source>
</evidence>
<keyword evidence="6 12" id="KW-0812">Transmembrane</keyword>
<evidence type="ECO:0000256" key="11">
    <source>
        <dbReference type="ARBA" id="ARBA00048899"/>
    </source>
</evidence>
<dbReference type="GO" id="GO:0052917">
    <property type="term" value="F:dol-P-Man:Man(7)GlcNAc(2)-PP-Dol alpha-1,6-mannosyltransferase activity"/>
    <property type="evidence" value="ECO:0007669"/>
    <property type="project" value="UniProtKB-EC"/>
</dbReference>
<evidence type="ECO:0000256" key="4">
    <source>
        <dbReference type="ARBA" id="ARBA00022676"/>
    </source>
</evidence>
<dbReference type="Pfam" id="PF03901">
    <property type="entry name" value="Glyco_transf_22"/>
    <property type="match status" value="1"/>
</dbReference>
<evidence type="ECO:0000256" key="6">
    <source>
        <dbReference type="ARBA" id="ARBA00022692"/>
    </source>
</evidence>
<comment type="pathway">
    <text evidence="2">Protein modification; protein glycosylation.</text>
</comment>
<gene>
    <name evidence="13" type="ORF">IV203_013914</name>
</gene>
<keyword evidence="7 12" id="KW-0256">Endoplasmic reticulum</keyword>
<comment type="catalytic activity">
    <reaction evidence="11">
        <text>an alpha-D-Man-(1-&gt;2)-alpha-D-Man-(1-&gt;2)-alpha-D-Man-(1-&gt;3)-[alpha-D-Man-(1-&gt;2)-alpha-D-Man-(1-&gt;3)-alpha-D-Man-(1-&gt;6)]-beta-D-Man-(1-&gt;4)-beta-D-GlcNAc-(1-&gt;4)-alpha-D-GlcNAc-diphospho-di-trans,poly-cis-dolichol + a di-trans,poly-cis-dolichyl beta-D-mannosyl phosphate = an alpha-D-Man-(1-&gt;2)-alpha-D-Man-(1-&gt;2)-alpha-D-Man-(1-&gt;3)-[alpha-D-Man-(1-&gt;2)-alpha-D-Man-(1-&gt;3)-[alpha-D-Man-(1-&gt;6)]-alpha-D-Man-(1-&gt;6)]-beta-D-Man-(1-&gt;4)-beta-D-GlcNAc-(1-&gt;4)-alpha-D-GlcNAc-diphospho-di-trans,poly-cis-dolichol + a di-trans,poly-cis-dolichyl phosphate + H(+)</text>
        <dbReference type="Rhea" id="RHEA:29535"/>
        <dbReference type="Rhea" id="RHEA-COMP:19498"/>
        <dbReference type="Rhea" id="RHEA-COMP:19501"/>
        <dbReference type="Rhea" id="RHEA-COMP:19518"/>
        <dbReference type="Rhea" id="RHEA-COMP:19519"/>
        <dbReference type="ChEBI" id="CHEBI:15378"/>
        <dbReference type="ChEBI" id="CHEBI:57683"/>
        <dbReference type="ChEBI" id="CHEBI:58211"/>
        <dbReference type="ChEBI" id="CHEBI:132517"/>
        <dbReference type="ChEBI" id="CHEBI:132519"/>
        <dbReference type="EC" id="2.4.1.260"/>
    </reaction>
    <physiologicalReaction direction="left-to-right" evidence="11">
        <dbReference type="Rhea" id="RHEA:29536"/>
    </physiologicalReaction>
</comment>
<dbReference type="GO" id="GO:0006487">
    <property type="term" value="P:protein N-linked glycosylation"/>
    <property type="evidence" value="ECO:0007669"/>
    <property type="project" value="TreeGrafter"/>
</dbReference>
<sequence length="583" mass="65182">MNGSVIGFVVAGGILFTSFLLDLILCRYSKVEESFPLQATHDIFYHGVGPAINATFYGDTVDLPYDHLQYPGVVPRTFAGPIILAYLCRILLLPCDMLAISVNPMTVQFLARFILMSFNWIGWIRLALAVDRTVGKQPFALPVVTTGSYLLLITACQFHIPFYASRMLPNTFALAVVLQCYASWIQRQVPSAAVLLVFATAVFRCDLLLLLASLGLSWLIQRQLNIEQALKIGIVTGVAALVLTVPMDSILWQRLLWPEGEVFYFNTILGKSKEWGTSPWYWYFLSALPKAMLLTIVLVPLSTVRVMEIVVAWERKIRRPNRSRDGNPNNHDSMTQLLSFSNMVDGTWLPFLLPTLGFVTLYSFLGHKEIRFIFPAIPILNLCAAAGMSRLHRLVFSPLHGKKRDDPTATSNTSSWIAVLGFSVGIACMCLSLCGSLAFVAVSRLNYPGGTALTELVHHIVDVQPFSDTKPATISVHIDVAAAMSGVSLFGQREAQESTAPTIQWEFFKDGYEMDRSVENWSKFSHLLTENPTKMADLGFHVIRKIPGEPSLSFRERRIVTKDVIFVMEKDEWIEDETRPSTS</sequence>
<evidence type="ECO:0000256" key="8">
    <source>
        <dbReference type="ARBA" id="ARBA00022989"/>
    </source>
</evidence>
<dbReference type="GO" id="GO:0005789">
    <property type="term" value="C:endoplasmic reticulum membrane"/>
    <property type="evidence" value="ECO:0007669"/>
    <property type="project" value="UniProtKB-SubCell"/>
</dbReference>
<dbReference type="EMBL" id="JAGRRH010000001">
    <property type="protein sequence ID" value="KAG7374819.1"/>
    <property type="molecule type" value="Genomic_DNA"/>
</dbReference>
<comment type="similarity">
    <text evidence="3 12">Belongs to the glycosyltransferase 22 family.</text>
</comment>
<evidence type="ECO:0000256" key="7">
    <source>
        <dbReference type="ARBA" id="ARBA00022824"/>
    </source>
</evidence>